<dbReference type="GO" id="GO:0004788">
    <property type="term" value="F:thiamine diphosphokinase activity"/>
    <property type="evidence" value="ECO:0007669"/>
    <property type="project" value="UniProtKB-UniRule"/>
</dbReference>
<dbReference type="NCBIfam" id="TIGR01378">
    <property type="entry name" value="thi_PPkinase"/>
    <property type="match status" value="1"/>
</dbReference>
<dbReference type="Gene3D" id="2.60.120.320">
    <property type="entry name" value="Thiamin pyrophosphokinase, thiamin-binding domain"/>
    <property type="match status" value="1"/>
</dbReference>
<comment type="pathway">
    <text evidence="1 7">Cofactor biosynthesis; thiamine diphosphate biosynthesis; thiamine diphosphate from thiamine: step 1/1.</text>
</comment>
<keyword evidence="6 7" id="KW-0067">ATP-binding</keyword>
<evidence type="ECO:0000259" key="8">
    <source>
        <dbReference type="SMART" id="SM00983"/>
    </source>
</evidence>
<evidence type="ECO:0000256" key="6">
    <source>
        <dbReference type="ARBA" id="ARBA00022840"/>
    </source>
</evidence>
<dbReference type="Pfam" id="PF04265">
    <property type="entry name" value="TPK_B1_binding"/>
    <property type="match status" value="1"/>
</dbReference>
<dbReference type="OrthoDB" id="25149at2759"/>
<dbReference type="InterPro" id="IPR036371">
    <property type="entry name" value="TPK_B1-bd_sf"/>
</dbReference>
<keyword evidence="10" id="KW-1185">Reference proteome</keyword>
<evidence type="ECO:0000313" key="10">
    <source>
        <dbReference type="Proteomes" id="UP000271974"/>
    </source>
</evidence>
<evidence type="ECO:0000256" key="5">
    <source>
        <dbReference type="ARBA" id="ARBA00022777"/>
    </source>
</evidence>
<dbReference type="FunFam" id="2.60.120.320:FF:000001">
    <property type="entry name" value="Thiamine pyrophosphokinase"/>
    <property type="match status" value="1"/>
</dbReference>
<dbReference type="SUPFAM" id="SSF63862">
    <property type="entry name" value="Thiamin pyrophosphokinase, substrate-binding domain"/>
    <property type="match status" value="1"/>
</dbReference>
<dbReference type="GO" id="GO:0009229">
    <property type="term" value="P:thiamine diphosphate biosynthetic process"/>
    <property type="evidence" value="ECO:0007669"/>
    <property type="project" value="UniProtKB-UniRule"/>
</dbReference>
<proteinExistence type="inferred from homology"/>
<evidence type="ECO:0000256" key="7">
    <source>
        <dbReference type="PIRNR" id="PIRNR031057"/>
    </source>
</evidence>
<protein>
    <recommendedName>
        <fullName evidence="7">Thiamine pyrophosphokinase</fullName>
        <ecNumber evidence="7">2.7.6.2</ecNumber>
    </recommendedName>
</protein>
<dbReference type="GO" id="GO:0030975">
    <property type="term" value="F:thiamine binding"/>
    <property type="evidence" value="ECO:0007669"/>
    <property type="project" value="UniProtKB-UniRule"/>
</dbReference>
<dbReference type="EMBL" id="RQTK01000545">
    <property type="protein sequence ID" value="RUS77877.1"/>
    <property type="molecule type" value="Genomic_DNA"/>
</dbReference>
<dbReference type="EC" id="2.7.6.2" evidence="7"/>
<dbReference type="Pfam" id="PF04263">
    <property type="entry name" value="TPK_catalytic"/>
    <property type="match status" value="1"/>
</dbReference>
<dbReference type="SUPFAM" id="SSF63999">
    <property type="entry name" value="Thiamin pyrophosphokinase, catalytic domain"/>
    <property type="match status" value="1"/>
</dbReference>
<feature type="domain" description="Thiamin pyrophosphokinase thiamin-binding" evidence="8">
    <location>
        <begin position="167"/>
        <end position="233"/>
    </location>
</feature>
<keyword evidence="5 7" id="KW-0418">Kinase</keyword>
<keyword evidence="3 7" id="KW-0808">Transferase</keyword>
<gene>
    <name evidence="9" type="ORF">EGW08_014351</name>
</gene>
<dbReference type="InterPro" id="IPR006282">
    <property type="entry name" value="Thi_PPkinase"/>
</dbReference>
<dbReference type="PIRSF" id="PIRSF031057">
    <property type="entry name" value="Thiamin_pyrophosphokinase"/>
    <property type="match status" value="1"/>
</dbReference>
<organism evidence="9 10">
    <name type="scientific">Elysia chlorotica</name>
    <name type="common">Eastern emerald elysia</name>
    <name type="synonym">Sea slug</name>
    <dbReference type="NCBI Taxonomy" id="188477"/>
    <lineage>
        <taxon>Eukaryota</taxon>
        <taxon>Metazoa</taxon>
        <taxon>Spiralia</taxon>
        <taxon>Lophotrochozoa</taxon>
        <taxon>Mollusca</taxon>
        <taxon>Gastropoda</taxon>
        <taxon>Heterobranchia</taxon>
        <taxon>Euthyneura</taxon>
        <taxon>Panpulmonata</taxon>
        <taxon>Sacoglossa</taxon>
        <taxon>Placobranchoidea</taxon>
        <taxon>Plakobranchidae</taxon>
        <taxon>Elysia</taxon>
    </lineage>
</organism>
<dbReference type="InterPro" id="IPR016966">
    <property type="entry name" value="Thiamin_pyrophosphokinase_euk"/>
</dbReference>
<dbReference type="InterPro" id="IPR007371">
    <property type="entry name" value="TPK_catalytic"/>
</dbReference>
<keyword evidence="4 7" id="KW-0547">Nucleotide-binding</keyword>
<comment type="caution">
    <text evidence="9">The sequence shown here is derived from an EMBL/GenBank/DDBJ whole genome shotgun (WGS) entry which is preliminary data.</text>
</comment>
<accession>A0A3S1BY32</accession>
<comment type="catalytic activity">
    <reaction evidence="7">
        <text>thiamine + ATP = thiamine diphosphate + AMP + H(+)</text>
        <dbReference type="Rhea" id="RHEA:11576"/>
        <dbReference type="ChEBI" id="CHEBI:15378"/>
        <dbReference type="ChEBI" id="CHEBI:18385"/>
        <dbReference type="ChEBI" id="CHEBI:30616"/>
        <dbReference type="ChEBI" id="CHEBI:58937"/>
        <dbReference type="ChEBI" id="CHEBI:456215"/>
    </reaction>
</comment>
<dbReference type="AlphaFoldDB" id="A0A3S1BY32"/>
<dbReference type="InterPro" id="IPR036759">
    <property type="entry name" value="TPK_catalytic_sf"/>
</dbReference>
<dbReference type="GO" id="GO:0006772">
    <property type="term" value="P:thiamine metabolic process"/>
    <property type="evidence" value="ECO:0007669"/>
    <property type="project" value="InterPro"/>
</dbReference>
<evidence type="ECO:0000256" key="3">
    <source>
        <dbReference type="ARBA" id="ARBA00022679"/>
    </source>
</evidence>
<dbReference type="Gene3D" id="3.40.50.10240">
    <property type="entry name" value="Thiamin pyrophosphokinase, catalytic domain"/>
    <property type="match status" value="1"/>
</dbReference>
<evidence type="ECO:0000313" key="9">
    <source>
        <dbReference type="EMBL" id="RUS77877.1"/>
    </source>
</evidence>
<dbReference type="InterPro" id="IPR007373">
    <property type="entry name" value="Thiamin_PyroPKinase_B1-bd"/>
</dbReference>
<dbReference type="UniPathway" id="UPA00060">
    <property type="reaction ID" value="UER00597"/>
</dbReference>
<dbReference type="PANTHER" id="PTHR13622">
    <property type="entry name" value="THIAMIN PYROPHOSPHOKINASE"/>
    <property type="match status" value="1"/>
</dbReference>
<evidence type="ECO:0000256" key="2">
    <source>
        <dbReference type="ARBA" id="ARBA00006785"/>
    </source>
</evidence>
<evidence type="ECO:0000256" key="1">
    <source>
        <dbReference type="ARBA" id="ARBA00005078"/>
    </source>
</evidence>
<evidence type="ECO:0000256" key="4">
    <source>
        <dbReference type="ARBA" id="ARBA00022741"/>
    </source>
</evidence>
<dbReference type="SMART" id="SM00983">
    <property type="entry name" value="TPK_B1_binding"/>
    <property type="match status" value="1"/>
</dbReference>
<comment type="similarity">
    <text evidence="2 7">Belongs to the thiamine pyrophosphokinase family.</text>
</comment>
<name>A0A3S1BY32_ELYCH</name>
<dbReference type="GO" id="GO:0005524">
    <property type="term" value="F:ATP binding"/>
    <property type="evidence" value="ECO:0007669"/>
    <property type="project" value="UniProtKB-UniRule"/>
</dbReference>
<sequence length="243" mass="26316">MTILRPLSFLLPESAGTKIALIILNRPLDPSLTTKLWKKSVLTAATDGAVNQIGHCFSDKKEEFLPNLISGDFDSADPETLEFYKSRNVEIVPTPDQDETDFTKCLRLVCNRVNSAQVSSIVALGGFGGRLDHSLSNISSLYTARELSSVPVMLVSRSSVACLLGKGQHTLLCDTGLEGDWCGLIPIGCPADHVTTTGLKYNLTDQRMAFGELISTSNSIVDAQVTVDTDQPLLWTVGYKTGH</sequence>
<dbReference type="Proteomes" id="UP000271974">
    <property type="component" value="Unassembled WGS sequence"/>
</dbReference>
<dbReference type="PANTHER" id="PTHR13622:SF8">
    <property type="entry name" value="THIAMIN PYROPHOSPHOKINASE 1"/>
    <property type="match status" value="1"/>
</dbReference>
<dbReference type="GO" id="GO:0016301">
    <property type="term" value="F:kinase activity"/>
    <property type="evidence" value="ECO:0007669"/>
    <property type="project" value="UniProtKB-UniRule"/>
</dbReference>
<dbReference type="CDD" id="cd07995">
    <property type="entry name" value="TPK"/>
    <property type="match status" value="1"/>
</dbReference>
<reference evidence="9 10" key="1">
    <citation type="submission" date="2019-01" db="EMBL/GenBank/DDBJ databases">
        <title>A draft genome assembly of the solar-powered sea slug Elysia chlorotica.</title>
        <authorList>
            <person name="Cai H."/>
            <person name="Li Q."/>
            <person name="Fang X."/>
            <person name="Li J."/>
            <person name="Curtis N.E."/>
            <person name="Altenburger A."/>
            <person name="Shibata T."/>
            <person name="Feng M."/>
            <person name="Maeda T."/>
            <person name="Schwartz J.A."/>
            <person name="Shigenobu S."/>
            <person name="Lundholm N."/>
            <person name="Nishiyama T."/>
            <person name="Yang H."/>
            <person name="Hasebe M."/>
            <person name="Li S."/>
            <person name="Pierce S.K."/>
            <person name="Wang J."/>
        </authorList>
    </citation>
    <scope>NUCLEOTIDE SEQUENCE [LARGE SCALE GENOMIC DNA]</scope>
    <source>
        <strain evidence="9">EC2010</strain>
        <tissue evidence="9">Whole organism of an adult</tissue>
    </source>
</reference>
<dbReference type="STRING" id="188477.A0A3S1BY32"/>
<dbReference type="FunFam" id="3.40.50.10240:FF:000006">
    <property type="entry name" value="Thiamin pyrophosphokinase 1"/>
    <property type="match status" value="1"/>
</dbReference>